<dbReference type="Pfam" id="PF19745">
    <property type="entry name" value="FUT8_N_cat"/>
    <property type="match status" value="1"/>
</dbReference>
<evidence type="ECO:0000256" key="12">
    <source>
        <dbReference type="PROSITE-ProRule" id="PRU00192"/>
    </source>
</evidence>
<comment type="similarity">
    <text evidence="13">Belongs to the glycosyltransferase 23 family.</text>
</comment>
<comment type="function">
    <text evidence="9">Non-catalytic component of the RNA exosome complex which has 3'-&gt;5' exoribonuclease activity and participates in a multitude of cellular RNA processing and degradation events.</text>
</comment>
<dbReference type="Pfam" id="PF03725">
    <property type="entry name" value="RNase_PH_C"/>
    <property type="match status" value="1"/>
</dbReference>
<dbReference type="InterPro" id="IPR001247">
    <property type="entry name" value="ExoRNase_PH_dom1"/>
</dbReference>
<evidence type="ECO:0000256" key="10">
    <source>
        <dbReference type="ARBA" id="ARBA00062379"/>
    </source>
</evidence>
<comment type="caution">
    <text evidence="18">The sequence shown here is derived from an EMBL/GenBank/DDBJ whole genome shotgun (WGS) entry which is preliminary data.</text>
</comment>
<comment type="similarity">
    <text evidence="3">Belongs to the RNase PH family.</text>
</comment>
<evidence type="ECO:0000256" key="8">
    <source>
        <dbReference type="ARBA" id="ARBA00022835"/>
    </source>
</evidence>
<keyword evidence="14" id="KW-0175">Coiled coil</keyword>
<dbReference type="GO" id="GO:0005737">
    <property type="term" value="C:cytoplasm"/>
    <property type="evidence" value="ECO:0007669"/>
    <property type="project" value="UniProtKB-SubCell"/>
</dbReference>
<dbReference type="GO" id="GO:0046921">
    <property type="term" value="F:alpha-(1-&gt;6)-fucosyltransferase activity"/>
    <property type="evidence" value="ECO:0007669"/>
    <property type="project" value="TreeGrafter"/>
</dbReference>
<evidence type="ECO:0000256" key="5">
    <source>
        <dbReference type="ARBA" id="ARBA00022490"/>
    </source>
</evidence>
<feature type="coiled-coil region" evidence="14">
    <location>
        <begin position="308"/>
        <end position="357"/>
    </location>
</feature>
<evidence type="ECO:0000313" key="18">
    <source>
        <dbReference type="EMBL" id="CAF0750837.1"/>
    </source>
</evidence>
<keyword evidence="4 12" id="KW-0728">SH3 domain</keyword>
<comment type="subunit">
    <text evidence="10">Component of the RNA exosome complex.</text>
</comment>
<dbReference type="InterPro" id="IPR036028">
    <property type="entry name" value="SH3-like_dom_sf"/>
</dbReference>
<dbReference type="SUPFAM" id="SSF54211">
    <property type="entry name" value="Ribosomal protein S5 domain 2-like"/>
    <property type="match status" value="1"/>
</dbReference>
<keyword evidence="5" id="KW-0963">Cytoplasm</keyword>
<evidence type="ECO:0000256" key="7">
    <source>
        <dbReference type="ARBA" id="ARBA00022679"/>
    </source>
</evidence>
<organism evidence="18 20">
    <name type="scientific">Adineta ricciae</name>
    <name type="common">Rotifer</name>
    <dbReference type="NCBI Taxonomy" id="249248"/>
    <lineage>
        <taxon>Eukaryota</taxon>
        <taxon>Metazoa</taxon>
        <taxon>Spiralia</taxon>
        <taxon>Gnathifera</taxon>
        <taxon>Rotifera</taxon>
        <taxon>Eurotatoria</taxon>
        <taxon>Bdelloidea</taxon>
        <taxon>Adinetida</taxon>
        <taxon>Adinetidae</taxon>
        <taxon>Adineta</taxon>
    </lineage>
</organism>
<keyword evidence="15" id="KW-0812">Transmembrane</keyword>
<dbReference type="InterPro" id="IPR020568">
    <property type="entry name" value="Ribosomal_Su5_D2-typ_SF"/>
</dbReference>
<dbReference type="InterPro" id="IPR001452">
    <property type="entry name" value="SH3_domain"/>
</dbReference>
<comment type="subcellular location">
    <subcellularLocation>
        <location evidence="1">Cytoplasm</location>
    </subcellularLocation>
    <subcellularLocation>
        <location evidence="2">Nucleus</location>
        <location evidence="2">Nucleolus</location>
    </subcellularLocation>
</comment>
<dbReference type="SUPFAM" id="SSF55666">
    <property type="entry name" value="Ribonuclease PH domain 2-like"/>
    <property type="match status" value="1"/>
</dbReference>
<evidence type="ECO:0000313" key="20">
    <source>
        <dbReference type="Proteomes" id="UP000663828"/>
    </source>
</evidence>
<dbReference type="EMBL" id="CAJNOJ010000043">
    <property type="protein sequence ID" value="CAF0937469.1"/>
    <property type="molecule type" value="Genomic_DNA"/>
</dbReference>
<feature type="transmembrane region" description="Helical" evidence="15">
    <location>
        <begin position="275"/>
        <end position="294"/>
    </location>
</feature>
<dbReference type="EMBL" id="CAJNOR010000011">
    <property type="protein sequence ID" value="CAF0750837.1"/>
    <property type="molecule type" value="Genomic_DNA"/>
</dbReference>
<dbReference type="PANTHER" id="PTHR13132:SF29">
    <property type="entry name" value="ALPHA-(1,6)-FUCOSYLTRANSFERASE"/>
    <property type="match status" value="1"/>
</dbReference>
<dbReference type="PANTHER" id="PTHR13132">
    <property type="entry name" value="ALPHA- 1,6 -FUCOSYLTRANSFERASE"/>
    <property type="match status" value="1"/>
</dbReference>
<feature type="region of interest" description="Important for donor substrate binding" evidence="13">
    <location>
        <begin position="627"/>
        <end position="628"/>
    </location>
</feature>
<dbReference type="Proteomes" id="UP000663828">
    <property type="component" value="Unassembled WGS sequence"/>
</dbReference>
<dbReference type="InterPro" id="IPR015847">
    <property type="entry name" value="ExoRNase_PH_dom2"/>
</dbReference>
<evidence type="ECO:0000256" key="2">
    <source>
        <dbReference type="ARBA" id="ARBA00004604"/>
    </source>
</evidence>
<dbReference type="GO" id="GO:0071027">
    <property type="term" value="P:nuclear RNA surveillance"/>
    <property type="evidence" value="ECO:0007669"/>
    <property type="project" value="UniProtKB-ARBA"/>
</dbReference>
<evidence type="ECO:0000313" key="19">
    <source>
        <dbReference type="EMBL" id="CAF0937469.1"/>
    </source>
</evidence>
<dbReference type="OrthoDB" id="2014825at2759"/>
<dbReference type="CDD" id="cd11370">
    <property type="entry name" value="RNase_PH_RRP41"/>
    <property type="match status" value="1"/>
</dbReference>
<evidence type="ECO:0000259" key="16">
    <source>
        <dbReference type="PROSITE" id="PS50002"/>
    </source>
</evidence>
<keyword evidence="15" id="KW-1133">Transmembrane helix</keyword>
<dbReference type="PROSITE" id="PS51659">
    <property type="entry name" value="GT23"/>
    <property type="match status" value="1"/>
</dbReference>
<evidence type="ECO:0000256" key="14">
    <source>
        <dbReference type="SAM" id="Coils"/>
    </source>
</evidence>
<evidence type="ECO:0000256" key="15">
    <source>
        <dbReference type="SAM" id="Phobius"/>
    </source>
</evidence>
<dbReference type="Gene3D" id="3.30.230.70">
    <property type="entry name" value="GHMP Kinase, N-terminal domain"/>
    <property type="match status" value="1"/>
</dbReference>
<dbReference type="Gene3D" id="2.30.30.40">
    <property type="entry name" value="SH3 Domains"/>
    <property type="match status" value="1"/>
</dbReference>
<keyword evidence="15" id="KW-0472">Membrane</keyword>
<dbReference type="InterPro" id="IPR045573">
    <property type="entry name" value="Fut8_N_cat"/>
</dbReference>
<keyword evidence="7 13" id="KW-0808">Transferase</keyword>
<keyword evidence="6 13" id="KW-0328">Glycosyltransferase</keyword>
<dbReference type="CDD" id="cd11792">
    <property type="entry name" value="SH3_Fut8"/>
    <property type="match status" value="1"/>
</dbReference>
<dbReference type="Pfam" id="PF01138">
    <property type="entry name" value="RNase_PH"/>
    <property type="match status" value="1"/>
</dbReference>
<feature type="domain" description="SH3" evidence="16">
    <location>
        <begin position="766"/>
        <end position="827"/>
    </location>
</feature>
<dbReference type="Gene3D" id="1.10.287.1060">
    <property type="entry name" value="ESAT-6-like"/>
    <property type="match status" value="1"/>
</dbReference>
<reference evidence="18" key="1">
    <citation type="submission" date="2021-02" db="EMBL/GenBank/DDBJ databases">
        <authorList>
            <person name="Nowell W R."/>
        </authorList>
    </citation>
    <scope>NUCLEOTIDE SEQUENCE</scope>
</reference>
<dbReference type="InterPro" id="IPR035653">
    <property type="entry name" value="Fut8_SH3"/>
</dbReference>
<accession>A0A813P977</accession>
<evidence type="ECO:0000256" key="13">
    <source>
        <dbReference type="PROSITE-ProRule" id="PRU00992"/>
    </source>
</evidence>
<dbReference type="GO" id="GO:0000956">
    <property type="term" value="P:nuclear-transcribed mRNA catabolic process"/>
    <property type="evidence" value="ECO:0007669"/>
    <property type="project" value="UniProtKB-ARBA"/>
</dbReference>
<dbReference type="SUPFAM" id="SSF50044">
    <property type="entry name" value="SH3-domain"/>
    <property type="match status" value="1"/>
</dbReference>
<dbReference type="PROSITE" id="PS50002">
    <property type="entry name" value="SH3"/>
    <property type="match status" value="1"/>
</dbReference>
<proteinExistence type="inferred from homology"/>
<dbReference type="Proteomes" id="UP000663852">
    <property type="component" value="Unassembled WGS sequence"/>
</dbReference>
<dbReference type="Pfam" id="PF14604">
    <property type="entry name" value="SH3_9"/>
    <property type="match status" value="1"/>
</dbReference>
<dbReference type="Gene3D" id="3.40.50.11350">
    <property type="match status" value="1"/>
</dbReference>
<evidence type="ECO:0000256" key="4">
    <source>
        <dbReference type="ARBA" id="ARBA00022443"/>
    </source>
</evidence>
<dbReference type="InterPro" id="IPR027408">
    <property type="entry name" value="PNPase/RNase_PH_dom_sf"/>
</dbReference>
<dbReference type="AlphaFoldDB" id="A0A813P977"/>
<gene>
    <name evidence="19" type="ORF">EDS130_LOCUS11635</name>
    <name evidence="18" type="ORF">XAT740_LOCUS412</name>
</gene>
<dbReference type="InterPro" id="IPR027350">
    <property type="entry name" value="GT23_dom"/>
</dbReference>
<dbReference type="GO" id="GO:0000178">
    <property type="term" value="C:exosome (RNase complex)"/>
    <property type="evidence" value="ECO:0007669"/>
    <property type="project" value="UniProtKB-KW"/>
</dbReference>
<dbReference type="FunFam" id="3.30.230.70:FF:000004">
    <property type="entry name" value="Exosome complex component Rrp41"/>
    <property type="match status" value="1"/>
</dbReference>
<dbReference type="GO" id="GO:0005730">
    <property type="term" value="C:nucleolus"/>
    <property type="evidence" value="ECO:0007669"/>
    <property type="project" value="UniProtKB-SubCell"/>
</dbReference>
<keyword evidence="20" id="KW-1185">Reference proteome</keyword>
<dbReference type="GO" id="GO:0010467">
    <property type="term" value="P:gene expression"/>
    <property type="evidence" value="ECO:0007669"/>
    <property type="project" value="UniProtKB-ARBA"/>
</dbReference>
<keyword evidence="8" id="KW-0271">Exosome</keyword>
<evidence type="ECO:0000256" key="3">
    <source>
        <dbReference type="ARBA" id="ARBA00006678"/>
    </source>
</evidence>
<evidence type="ECO:0000256" key="9">
    <source>
        <dbReference type="ARBA" id="ARBA00058393"/>
    </source>
</evidence>
<protein>
    <recommendedName>
        <fullName evidence="11">Putative exosome complex component RRP41</fullName>
    </recommendedName>
</protein>
<dbReference type="GO" id="GO:0006487">
    <property type="term" value="P:protein N-linked glycosylation"/>
    <property type="evidence" value="ECO:0007669"/>
    <property type="project" value="TreeGrafter"/>
</dbReference>
<name>A0A813P977_ADIRI</name>
<evidence type="ECO:0000256" key="11">
    <source>
        <dbReference type="ARBA" id="ARBA00073078"/>
    </source>
</evidence>
<feature type="domain" description="GT23" evidence="17">
    <location>
        <begin position="470"/>
        <end position="757"/>
    </location>
</feature>
<sequence>MTTSMETSSEATIKRNDLTTTSTTDYISGFDLISIEGYRQDGRKADELRHFRVSFNVVPDADGSCYMEHGNCKLLATIYGPYEGESRSNQEQAVITCDFSMTSYCVSERRLRTFGDMKSQKLQMAIQRVFQQAVHTETYPKSQIDIHLKILQSDGNDYCPCVNATTLAFINAGIPMKDFVCSSTVGYVQNKCIIDLNQQEEQQKSPQLILTLMPQRDDIVALTCESRVHYDIYNEMLDAATRANLQLFQLMKEAVLTQLKTALHIYVMFLLGNKFYIIFITLWIFGLYIVFTTFRTTPTSDRVLEDRIEYLQGEVETLRQKLSQLQSGSKTLDQESNGNNNAECQALRNELKTVKRKLASKTGSTTPQQGPSLEYEQLRRKIQTQTRELSYFALDQMNKIAEKVPDPFRGNWQKVIDRFADQYRVLLAAIRNLTDVDGYQSWREQEHESLSNLMQARLNALQNPSKRCSDVKRLSCNINKGCGYGCEIHHAMHCFHVAYALGRPLILFSDGWRYNPRGGFDEIFHPLSKNCTHADVVGAEAWARYKSADVVEIPLIDNIHPKEDFMPMTVPADLSQRLTRLHGNPFVWFTGQLMKYLLRPQPWLTEFLAKKLESIKFETPIVGIHVRRTDKVGSEAAFHDISEYMKFVEDYYTTYQYQNPELTFKKRVYIATDEPKVFSEARSKYPAYIFYGDTAVAQSAQLNSRYGTESLKGVLLDIHFLSLSDYLVCTFSSQICRVAYEVMQQRVIDGAWRVQPLDDVYYFGGQNAHNQRAVISNTADWPNEFSFQRGDIIGTEGNHWDGFSKGTDKTSGQSGLYPSYKVEEIVATAEMYTYPEIKVKPDNHNL</sequence>
<evidence type="ECO:0000259" key="17">
    <source>
        <dbReference type="PROSITE" id="PS51659"/>
    </source>
</evidence>
<dbReference type="CDD" id="cd11300">
    <property type="entry name" value="Fut8_like"/>
    <property type="match status" value="1"/>
</dbReference>
<evidence type="ECO:0000256" key="6">
    <source>
        <dbReference type="ARBA" id="ARBA00022676"/>
    </source>
</evidence>
<evidence type="ECO:0000256" key="1">
    <source>
        <dbReference type="ARBA" id="ARBA00004496"/>
    </source>
</evidence>
<dbReference type="InterPro" id="IPR036345">
    <property type="entry name" value="ExoRNase_PH_dom2_sf"/>
</dbReference>